<dbReference type="Proteomes" id="UP000184267">
    <property type="component" value="Unassembled WGS sequence"/>
</dbReference>
<dbReference type="STRING" id="154538.A0A1M2VKD6"/>
<dbReference type="OrthoDB" id="2749150at2759"/>
<dbReference type="Gene3D" id="1.20.1280.50">
    <property type="match status" value="1"/>
</dbReference>
<organism evidence="2 3">
    <name type="scientific">Trametes pubescens</name>
    <name type="common">White-rot fungus</name>
    <dbReference type="NCBI Taxonomy" id="154538"/>
    <lineage>
        <taxon>Eukaryota</taxon>
        <taxon>Fungi</taxon>
        <taxon>Dikarya</taxon>
        <taxon>Basidiomycota</taxon>
        <taxon>Agaricomycotina</taxon>
        <taxon>Agaricomycetes</taxon>
        <taxon>Polyporales</taxon>
        <taxon>Polyporaceae</taxon>
        <taxon>Trametes</taxon>
    </lineage>
</organism>
<comment type="caution">
    <text evidence="2">The sequence shown here is derived from an EMBL/GenBank/DDBJ whole genome shotgun (WGS) entry which is preliminary data.</text>
</comment>
<reference evidence="2 3" key="1">
    <citation type="submission" date="2016-10" db="EMBL/GenBank/DDBJ databases">
        <title>Genome sequence of the basidiomycete white-rot fungus Trametes pubescens.</title>
        <authorList>
            <person name="Makela M.R."/>
            <person name="Granchi Z."/>
            <person name="Peng M."/>
            <person name="De Vries R.P."/>
            <person name="Grigoriev I."/>
            <person name="Riley R."/>
            <person name="Hilden K."/>
        </authorList>
    </citation>
    <scope>NUCLEOTIDE SEQUENCE [LARGE SCALE GENOMIC DNA]</scope>
    <source>
        <strain evidence="2 3">FBCC735</strain>
    </source>
</reference>
<protein>
    <recommendedName>
        <fullName evidence="1">F-box domain-containing protein</fullName>
    </recommendedName>
</protein>
<feature type="domain" description="F-box" evidence="1">
    <location>
        <begin position="48"/>
        <end position="120"/>
    </location>
</feature>
<dbReference type="SUPFAM" id="SSF52047">
    <property type="entry name" value="RNI-like"/>
    <property type="match status" value="1"/>
</dbReference>
<dbReference type="EMBL" id="MNAD01001083">
    <property type="protein sequence ID" value="OJT08065.1"/>
    <property type="molecule type" value="Genomic_DNA"/>
</dbReference>
<gene>
    <name evidence="2" type="ORF">TRAPUB_1000</name>
</gene>
<dbReference type="OMA" id="RSANAYW"/>
<evidence type="ECO:0000313" key="3">
    <source>
        <dbReference type="Proteomes" id="UP000184267"/>
    </source>
</evidence>
<proteinExistence type="predicted"/>
<evidence type="ECO:0000313" key="2">
    <source>
        <dbReference type="EMBL" id="OJT08065.1"/>
    </source>
</evidence>
<sequence length="680" mass="75908">MSATPIQSRNSRDLTPVDAARTQLLEEISYHSQETLRLKTLLNSRRAISRLPPELLLHIFLLQAEAFQQENLLRWPAAEYCNRKPPEHKPLYTWTNVALVCRGWRELALQSTQLWACLVLDERVPATWVRTILARAERVPLTVVMHAVSHTHCSGCVSNNHPEQNYRYAVELLAEVLPATRRLAVFIGKSDYADVCNALCGPAPQLEWLHFEGIEEFADSYGSETPAVTLPQGLFSPGVPPLRSLSVSTIEFDWHSVLILRTLRHLKVIRRRSNNTNLQAPLALSLSRFLDVLQELPRLESLELDNTAIPKYDPAAQHHPVTLPHLCHLHLSLASKNTSHLISHLCFPKTATVHLAMPPHSHQIPALLSEPTVLEAQQNFIVNTLEGMAVLGIATHLPQSLFYEASPEQSPCCIWAENTGSGDSPSVFPSSWDALEPKPPRLIVESPLGGPLLDGVFAAIDLRHLRFLSISEGPESPPRWTNTLRHAENLTTIYVSGTMAFGLGAALVGWTRPPSMDEGSANGPHDSSFPPSSWVGFAEAADDSLHFASDARARSGSDQGASDALSVRFPRLRVLRISRMDFRLARPMTPVERWRYHDFISDIMFHASGTPYGLDDEGLVRSLRLRAEHGGTRLDRLEFVDCQCFERERLVGLLGVVSELWWDGKRLTEADLPVQTLARV</sequence>
<evidence type="ECO:0000259" key="1">
    <source>
        <dbReference type="Pfam" id="PF12937"/>
    </source>
</evidence>
<keyword evidence="3" id="KW-1185">Reference proteome</keyword>
<dbReference type="Pfam" id="PF12937">
    <property type="entry name" value="F-box-like"/>
    <property type="match status" value="1"/>
</dbReference>
<accession>A0A1M2VKD6</accession>
<dbReference type="InterPro" id="IPR001810">
    <property type="entry name" value="F-box_dom"/>
</dbReference>
<name>A0A1M2VKD6_TRAPU</name>
<dbReference type="AlphaFoldDB" id="A0A1M2VKD6"/>